<dbReference type="SUPFAM" id="SSF103473">
    <property type="entry name" value="MFS general substrate transporter"/>
    <property type="match status" value="1"/>
</dbReference>
<dbReference type="RefSeq" id="WP_340345479.1">
    <property type="nucleotide sequence ID" value="NZ_JBBKZT010000013.1"/>
</dbReference>
<feature type="transmembrane region" description="Helical" evidence="4">
    <location>
        <begin position="261"/>
        <end position="281"/>
    </location>
</feature>
<feature type="transmembrane region" description="Helical" evidence="4">
    <location>
        <begin position="380"/>
        <end position="399"/>
    </location>
</feature>
<feature type="transmembrane region" description="Helical" evidence="4">
    <location>
        <begin position="293"/>
        <end position="310"/>
    </location>
</feature>
<evidence type="ECO:0000313" key="6">
    <source>
        <dbReference type="EMBL" id="MEJ8850226.1"/>
    </source>
</evidence>
<reference evidence="6 7" key="1">
    <citation type="submission" date="2024-03" db="EMBL/GenBank/DDBJ databases">
        <title>Novel species of the genus Variovorax.</title>
        <authorList>
            <person name="Liu Q."/>
            <person name="Xin Y.-H."/>
        </authorList>
    </citation>
    <scope>NUCLEOTIDE SEQUENCE [LARGE SCALE GENOMIC DNA]</scope>
    <source>
        <strain evidence="6 7">KACC 18900</strain>
    </source>
</reference>
<feature type="transmembrane region" description="Helical" evidence="4">
    <location>
        <begin position="222"/>
        <end position="241"/>
    </location>
</feature>
<evidence type="ECO:0000256" key="2">
    <source>
        <dbReference type="ARBA" id="ARBA00022989"/>
    </source>
</evidence>
<keyword evidence="2 4" id="KW-1133">Transmembrane helix</keyword>
<dbReference type="EMBL" id="JBBKZT010000013">
    <property type="protein sequence ID" value="MEJ8850226.1"/>
    <property type="molecule type" value="Genomic_DNA"/>
</dbReference>
<feature type="transmembrane region" description="Helical" evidence="4">
    <location>
        <begin position="182"/>
        <end position="202"/>
    </location>
</feature>
<dbReference type="Proteomes" id="UP001385892">
    <property type="component" value="Unassembled WGS sequence"/>
</dbReference>
<dbReference type="InterPro" id="IPR036259">
    <property type="entry name" value="MFS_trans_sf"/>
</dbReference>
<keyword evidence="1 4" id="KW-0812">Transmembrane</keyword>
<keyword evidence="7" id="KW-1185">Reference proteome</keyword>
<dbReference type="Pfam" id="PF07690">
    <property type="entry name" value="MFS_1"/>
    <property type="match status" value="1"/>
</dbReference>
<accession>A0ABU8WRP1</accession>
<evidence type="ECO:0000256" key="1">
    <source>
        <dbReference type="ARBA" id="ARBA00022692"/>
    </source>
</evidence>
<dbReference type="InterPro" id="IPR020846">
    <property type="entry name" value="MFS_dom"/>
</dbReference>
<name>A0ABU8WRP1_9BURK</name>
<evidence type="ECO:0000313" key="7">
    <source>
        <dbReference type="Proteomes" id="UP001385892"/>
    </source>
</evidence>
<gene>
    <name evidence="6" type="ORF">WKW82_26550</name>
</gene>
<comment type="caution">
    <text evidence="6">The sequence shown here is derived from an EMBL/GenBank/DDBJ whole genome shotgun (WGS) entry which is preliminary data.</text>
</comment>
<feature type="transmembrane region" description="Helical" evidence="4">
    <location>
        <begin position="94"/>
        <end position="117"/>
    </location>
</feature>
<proteinExistence type="predicted"/>
<dbReference type="PANTHER" id="PTHR23518:SF2">
    <property type="entry name" value="MAJOR FACILITATOR SUPERFAMILY TRANSPORTER"/>
    <property type="match status" value="1"/>
</dbReference>
<feature type="domain" description="Major facilitator superfamily (MFS) profile" evidence="5">
    <location>
        <begin position="24"/>
        <end position="405"/>
    </location>
</feature>
<feature type="transmembrane region" description="Helical" evidence="4">
    <location>
        <begin position="45"/>
        <end position="64"/>
    </location>
</feature>
<dbReference type="PROSITE" id="PS50850">
    <property type="entry name" value="MFS"/>
    <property type="match status" value="1"/>
</dbReference>
<keyword evidence="3 4" id="KW-0472">Membrane</keyword>
<feature type="transmembrane region" description="Helical" evidence="4">
    <location>
        <begin position="352"/>
        <end position="374"/>
    </location>
</feature>
<dbReference type="PANTHER" id="PTHR23518">
    <property type="entry name" value="C-METHYLTRANSFERASE"/>
    <property type="match status" value="1"/>
</dbReference>
<feature type="transmembrane region" description="Helical" evidence="4">
    <location>
        <begin position="157"/>
        <end position="176"/>
    </location>
</feature>
<evidence type="ECO:0000256" key="4">
    <source>
        <dbReference type="SAM" id="Phobius"/>
    </source>
</evidence>
<organism evidence="6 7">
    <name type="scientific">Variovorax rhizosphaerae</name>
    <dbReference type="NCBI Taxonomy" id="1836200"/>
    <lineage>
        <taxon>Bacteria</taxon>
        <taxon>Pseudomonadati</taxon>
        <taxon>Pseudomonadota</taxon>
        <taxon>Betaproteobacteria</taxon>
        <taxon>Burkholderiales</taxon>
        <taxon>Comamonadaceae</taxon>
        <taxon>Variovorax</taxon>
    </lineage>
</organism>
<feature type="transmembrane region" description="Helical" evidence="4">
    <location>
        <begin position="316"/>
        <end position="340"/>
    </location>
</feature>
<evidence type="ECO:0000259" key="5">
    <source>
        <dbReference type="PROSITE" id="PS50850"/>
    </source>
</evidence>
<evidence type="ECO:0000256" key="3">
    <source>
        <dbReference type="ARBA" id="ARBA00023136"/>
    </source>
</evidence>
<feature type="transmembrane region" description="Helical" evidence="4">
    <location>
        <begin position="20"/>
        <end position="38"/>
    </location>
</feature>
<dbReference type="Gene3D" id="1.20.1250.20">
    <property type="entry name" value="MFS general substrate transporter like domains"/>
    <property type="match status" value="1"/>
</dbReference>
<protein>
    <submittedName>
        <fullName evidence="6">MFS transporter</fullName>
    </submittedName>
</protein>
<sequence length="411" mass="43550">MTPTNACLFELMTDLPILRQIPSGVWVLGFVSMLMDISSEMIHSLLPLFMVSTLGASAFAVGLIEGLAEATALVVKVFSGTLSDYLGKRKGLTLFGYALGALTKPLFALAPTLGIVLTARLLDRVGKGIRGAPRDALVADITPLHLRGAAFGLRQSIDTLGAFLGPLLAVGLMLLWANDFRAVFWVAVIPGLMAVALLAFGLQEPAHQQVEKRINPIRRENLRRLGAAYWWVVLIGAMFTLARFSEAFLVLRAEQGGIPMALVPLVMVAMNLVYALSAYPFGKLSDRTSHTRMLAFGLAVLIAADLVLAASNHWGVVLAGVVLWGVHMGMTQGLLSAMVANAAPADLRGTAFGFFNLVSGLAMLVASMIAGLLWDWLGASATFHAGAAFCALALVGLGWRPSAAKAVGRNG</sequence>
<dbReference type="InterPro" id="IPR011701">
    <property type="entry name" value="MFS"/>
</dbReference>
<dbReference type="CDD" id="cd17370">
    <property type="entry name" value="MFS_MJ1317_like"/>
    <property type="match status" value="1"/>
</dbReference>